<reference evidence="2 3" key="1">
    <citation type="journal article" date="2018" name="Sci. Rep.">
        <title>Comparative genomics provides insights into the lifestyle and reveals functional heterogeneity of dark septate endophytic fungi.</title>
        <authorList>
            <person name="Knapp D.G."/>
            <person name="Nemeth J.B."/>
            <person name="Barry K."/>
            <person name="Hainaut M."/>
            <person name="Henrissat B."/>
            <person name="Johnson J."/>
            <person name="Kuo A."/>
            <person name="Lim J.H.P."/>
            <person name="Lipzen A."/>
            <person name="Nolan M."/>
            <person name="Ohm R.A."/>
            <person name="Tamas L."/>
            <person name="Grigoriev I.V."/>
            <person name="Spatafora J.W."/>
            <person name="Nagy L.G."/>
            <person name="Kovacs G.M."/>
        </authorList>
    </citation>
    <scope>NUCLEOTIDE SEQUENCE [LARGE SCALE GENOMIC DNA]</scope>
    <source>
        <strain evidence="2 3">DSE2036</strain>
    </source>
</reference>
<dbReference type="Proteomes" id="UP000244855">
    <property type="component" value="Unassembled WGS sequence"/>
</dbReference>
<dbReference type="InterPro" id="IPR001810">
    <property type="entry name" value="F-box_dom"/>
</dbReference>
<dbReference type="EMBL" id="KZ805338">
    <property type="protein sequence ID" value="PVI02811.1"/>
    <property type="molecule type" value="Genomic_DNA"/>
</dbReference>
<name>A0A2V1DXB5_9PLEO</name>
<feature type="domain" description="F-box" evidence="1">
    <location>
        <begin position="7"/>
        <end position="47"/>
    </location>
</feature>
<dbReference type="SMART" id="SM00256">
    <property type="entry name" value="FBOX"/>
    <property type="match status" value="1"/>
</dbReference>
<protein>
    <recommendedName>
        <fullName evidence="1">F-box domain-containing protein</fullName>
    </recommendedName>
</protein>
<dbReference type="Gene3D" id="1.20.1280.50">
    <property type="match status" value="1"/>
</dbReference>
<proteinExistence type="predicted"/>
<dbReference type="OrthoDB" id="3226064at2759"/>
<dbReference type="InterPro" id="IPR036047">
    <property type="entry name" value="F-box-like_dom_sf"/>
</dbReference>
<gene>
    <name evidence="2" type="ORF">DM02DRAFT_612616</name>
</gene>
<dbReference type="Pfam" id="PF00646">
    <property type="entry name" value="F-box"/>
    <property type="match status" value="1"/>
</dbReference>
<accession>A0A2V1DXB5</accession>
<evidence type="ECO:0000259" key="1">
    <source>
        <dbReference type="SMART" id="SM00256"/>
    </source>
</evidence>
<sequence>MTELLDLCYDVLIRILEEVDAGDLASCAQTSWSFYRFIQNNARLFKHHYLKNFDDPRRKAADAEPEWILELQKVVRLQKVMESGNLDVKSENFAFVHEMTESLISTASLENNQSRNVAELSRLITIPGNTDAFLSKSSLYARGGTSTQKAASTEEQRQLSAKLHCYYGIPDTPAGRRTLSTHPYARSRVYDLRHYTTQNGWGPYLSDGSMRVDWEMIEALMVDVAYNSGMCCRRLLTRFRLPWSEPFEGIVHEPNANEPKHPLGIPKQIDAPLDSRDPYGVSGIWSRIVCFLDYTDLYNLNFSTEALLLPLTEPRAPISTEEAIRHILMRLRVVRIEEPDEDSHPSYPVVYFQGTSYAVHASWDPNASSRIRGSVRMTKHGDVRWNTVSVFHGEERWASDGIQVGGVRSSRGVIGTWFDKDFDEHGPAGPTVFWKLCDGHDDDELDSDEEEFAFYSEN</sequence>
<evidence type="ECO:0000313" key="2">
    <source>
        <dbReference type="EMBL" id="PVI02811.1"/>
    </source>
</evidence>
<keyword evidence="3" id="KW-1185">Reference proteome</keyword>
<organism evidence="2 3">
    <name type="scientific">Periconia macrospinosa</name>
    <dbReference type="NCBI Taxonomy" id="97972"/>
    <lineage>
        <taxon>Eukaryota</taxon>
        <taxon>Fungi</taxon>
        <taxon>Dikarya</taxon>
        <taxon>Ascomycota</taxon>
        <taxon>Pezizomycotina</taxon>
        <taxon>Dothideomycetes</taxon>
        <taxon>Pleosporomycetidae</taxon>
        <taxon>Pleosporales</taxon>
        <taxon>Massarineae</taxon>
        <taxon>Periconiaceae</taxon>
        <taxon>Periconia</taxon>
    </lineage>
</organism>
<dbReference type="SUPFAM" id="SSF81383">
    <property type="entry name" value="F-box domain"/>
    <property type="match status" value="1"/>
</dbReference>
<dbReference type="AlphaFoldDB" id="A0A2V1DXB5"/>
<dbReference type="STRING" id="97972.A0A2V1DXB5"/>
<evidence type="ECO:0000313" key="3">
    <source>
        <dbReference type="Proteomes" id="UP000244855"/>
    </source>
</evidence>